<dbReference type="EMBL" id="FZQP02006155">
    <property type="protein sequence ID" value="VVD02580.1"/>
    <property type="molecule type" value="Genomic_DNA"/>
</dbReference>
<dbReference type="SUPFAM" id="SSF101152">
    <property type="entry name" value="Mob1/phocein"/>
    <property type="match status" value="1"/>
</dbReference>
<gene>
    <name evidence="1" type="ORF">LSINAPIS_LOCUS12764</name>
</gene>
<evidence type="ECO:0000313" key="2">
    <source>
        <dbReference type="Proteomes" id="UP000324832"/>
    </source>
</evidence>
<name>A0A5E4QX53_9NEOP</name>
<organism evidence="1 2">
    <name type="scientific">Leptidea sinapis</name>
    <dbReference type="NCBI Taxonomy" id="189913"/>
    <lineage>
        <taxon>Eukaryota</taxon>
        <taxon>Metazoa</taxon>
        <taxon>Ecdysozoa</taxon>
        <taxon>Arthropoda</taxon>
        <taxon>Hexapoda</taxon>
        <taxon>Insecta</taxon>
        <taxon>Pterygota</taxon>
        <taxon>Neoptera</taxon>
        <taxon>Endopterygota</taxon>
        <taxon>Lepidoptera</taxon>
        <taxon>Glossata</taxon>
        <taxon>Ditrysia</taxon>
        <taxon>Papilionoidea</taxon>
        <taxon>Pieridae</taxon>
        <taxon>Dismorphiinae</taxon>
        <taxon>Leptidea</taxon>
    </lineage>
</organism>
<proteinExistence type="predicted"/>
<dbReference type="InterPro" id="IPR036703">
    <property type="entry name" value="MOB_kinase_act_sf"/>
</dbReference>
<dbReference type="InterPro" id="IPR005301">
    <property type="entry name" value="MOB_kinase_act_fam"/>
</dbReference>
<protein>
    <submittedName>
        <fullName evidence="1">Uncharacterized protein</fullName>
    </submittedName>
</protein>
<reference evidence="1 2" key="1">
    <citation type="submission" date="2017-07" db="EMBL/GenBank/DDBJ databases">
        <authorList>
            <person name="Talla V."/>
            <person name="Backstrom N."/>
        </authorList>
    </citation>
    <scope>NUCLEOTIDE SEQUENCE [LARGE SCALE GENOMIC DNA]</scope>
</reference>
<dbReference type="AlphaFoldDB" id="A0A5E4QX53"/>
<dbReference type="Proteomes" id="UP000324832">
    <property type="component" value="Unassembled WGS sequence"/>
</dbReference>
<keyword evidence="2" id="KW-1185">Reference proteome</keyword>
<evidence type="ECO:0000313" key="1">
    <source>
        <dbReference type="EMBL" id="VVD02580.1"/>
    </source>
</evidence>
<accession>A0A5E4QX53</accession>
<sequence length="93" mass="10795">MDRYLDIIFTWFSALLNKLIIKKARRKEREGEGAGDPKLYLQEALLERKLPDLDMRQLVDLPHGLDYNEWLASHTLALFEHVNLLGQLTSTTS</sequence>
<dbReference type="Gene3D" id="1.20.140.30">
    <property type="entry name" value="MOB kinase activator"/>
    <property type="match status" value="1"/>
</dbReference>
<dbReference type="Pfam" id="PF03637">
    <property type="entry name" value="Mob1_phocein"/>
    <property type="match status" value="1"/>
</dbReference>